<dbReference type="EMBL" id="LR900109">
    <property type="protein sequence ID" value="CAD7244242.1"/>
    <property type="molecule type" value="Genomic_DNA"/>
</dbReference>
<dbReference type="EMBL" id="CAJPEV010000592">
    <property type="protein sequence ID" value="CAG0886756.1"/>
    <property type="molecule type" value="Genomic_DNA"/>
</dbReference>
<name>A0A7R9A1J4_9CRUS</name>
<feature type="transmembrane region" description="Helical" evidence="1">
    <location>
        <begin position="145"/>
        <end position="168"/>
    </location>
</feature>
<feature type="transmembrane region" description="Helical" evidence="1">
    <location>
        <begin position="48"/>
        <end position="65"/>
    </location>
</feature>
<keyword evidence="1" id="KW-0472">Membrane</keyword>
<accession>A0A7R9A1J4</accession>
<evidence type="ECO:0000313" key="3">
    <source>
        <dbReference type="Proteomes" id="UP000677054"/>
    </source>
</evidence>
<proteinExistence type="predicted"/>
<dbReference type="AlphaFoldDB" id="A0A7R9A1J4"/>
<protein>
    <submittedName>
        <fullName evidence="2">Uncharacterized protein</fullName>
    </submittedName>
</protein>
<reference evidence="2" key="1">
    <citation type="submission" date="2020-11" db="EMBL/GenBank/DDBJ databases">
        <authorList>
            <person name="Tran Van P."/>
        </authorList>
    </citation>
    <scope>NUCLEOTIDE SEQUENCE</scope>
</reference>
<sequence length="212" mass="23962">MPEYYTAFDSNGVFISPKHYHHVVVFVIVAVSGFVDLAVSRKIVFPESISNLFMACFLFSYWWIMEMHNDNNMSEGVFAVAMHIGTGEDLLLMAIAVILEVLHPQSLTIALLRPIIALHQAALFWTMTCTLYAPCLNWDDRHISIYYGSYIGWFVVVTTLVLAGVIWVNRTLRYALCLSEKIRTSHVNAFSATKSDYHYSEVNPGPATTTNL</sequence>
<feature type="transmembrane region" description="Helical" evidence="1">
    <location>
        <begin position="111"/>
        <end position="133"/>
    </location>
</feature>
<evidence type="ECO:0000256" key="1">
    <source>
        <dbReference type="SAM" id="Phobius"/>
    </source>
</evidence>
<feature type="transmembrane region" description="Helical" evidence="1">
    <location>
        <begin position="77"/>
        <end position="99"/>
    </location>
</feature>
<feature type="transmembrane region" description="Helical" evidence="1">
    <location>
        <begin position="20"/>
        <end position="39"/>
    </location>
</feature>
<keyword evidence="1" id="KW-0812">Transmembrane</keyword>
<evidence type="ECO:0000313" key="2">
    <source>
        <dbReference type="EMBL" id="CAD7244242.1"/>
    </source>
</evidence>
<gene>
    <name evidence="2" type="ORF">DSTB1V02_LOCUS4142</name>
</gene>
<dbReference type="Proteomes" id="UP000677054">
    <property type="component" value="Unassembled WGS sequence"/>
</dbReference>
<organism evidence="2">
    <name type="scientific">Darwinula stevensoni</name>
    <dbReference type="NCBI Taxonomy" id="69355"/>
    <lineage>
        <taxon>Eukaryota</taxon>
        <taxon>Metazoa</taxon>
        <taxon>Ecdysozoa</taxon>
        <taxon>Arthropoda</taxon>
        <taxon>Crustacea</taxon>
        <taxon>Oligostraca</taxon>
        <taxon>Ostracoda</taxon>
        <taxon>Podocopa</taxon>
        <taxon>Podocopida</taxon>
        <taxon>Darwinulocopina</taxon>
        <taxon>Darwinuloidea</taxon>
        <taxon>Darwinulidae</taxon>
        <taxon>Darwinula</taxon>
    </lineage>
</organism>
<keyword evidence="3" id="KW-1185">Reference proteome</keyword>
<keyword evidence="1" id="KW-1133">Transmembrane helix</keyword>